<dbReference type="AlphaFoldDB" id="A0A319EFB1"/>
<evidence type="ECO:0000313" key="3">
    <source>
        <dbReference type="Proteomes" id="UP000247810"/>
    </source>
</evidence>
<keyword evidence="1" id="KW-0812">Transmembrane</keyword>
<feature type="transmembrane region" description="Helical" evidence="1">
    <location>
        <begin position="32"/>
        <end position="52"/>
    </location>
</feature>
<evidence type="ECO:0000313" key="2">
    <source>
        <dbReference type="EMBL" id="PYH89712.1"/>
    </source>
</evidence>
<protein>
    <submittedName>
        <fullName evidence="2">Uncharacterized protein</fullName>
    </submittedName>
</protein>
<sequence>MTDQLHDCVSVLVHSLGCIFCPVCEPCVSTMIAVTFSFFLYILIIVLLVAFWRDIYGWKHRLDLDLAWPGYGIRIWTGILEWHGLGMDLWEGGPVLFLYIPCYNIIVSN</sequence>
<gene>
    <name evidence="2" type="ORF">BO71DRAFT_100889</name>
</gene>
<evidence type="ECO:0000256" key="1">
    <source>
        <dbReference type="SAM" id="Phobius"/>
    </source>
</evidence>
<keyword evidence="1" id="KW-1133">Transmembrane helix</keyword>
<dbReference type="EMBL" id="KZ826015">
    <property type="protein sequence ID" value="PYH89712.1"/>
    <property type="molecule type" value="Genomic_DNA"/>
</dbReference>
<accession>A0A319EFB1</accession>
<reference evidence="2 3" key="1">
    <citation type="submission" date="2018-02" db="EMBL/GenBank/DDBJ databases">
        <title>The genomes of Aspergillus section Nigri reveals drivers in fungal speciation.</title>
        <authorList>
            <consortium name="DOE Joint Genome Institute"/>
            <person name="Vesth T.C."/>
            <person name="Nybo J."/>
            <person name="Theobald S."/>
            <person name="Brandl J."/>
            <person name="Frisvad J.C."/>
            <person name="Nielsen K.F."/>
            <person name="Lyhne E.K."/>
            <person name="Kogle M.E."/>
            <person name="Kuo A."/>
            <person name="Riley R."/>
            <person name="Clum A."/>
            <person name="Nolan M."/>
            <person name="Lipzen A."/>
            <person name="Salamov A."/>
            <person name="Henrissat B."/>
            <person name="Wiebenga A."/>
            <person name="De vries R.P."/>
            <person name="Grigoriev I.V."/>
            <person name="Mortensen U.H."/>
            <person name="Andersen M.R."/>
            <person name="Baker S.E."/>
        </authorList>
    </citation>
    <scope>NUCLEOTIDE SEQUENCE [LARGE SCALE GENOMIC DNA]</scope>
    <source>
        <strain evidence="2 3">CBS 707.79</strain>
    </source>
</reference>
<dbReference type="Proteomes" id="UP000247810">
    <property type="component" value="Unassembled WGS sequence"/>
</dbReference>
<proteinExistence type="predicted"/>
<dbReference type="VEuPathDB" id="FungiDB:BO71DRAFT_100889"/>
<keyword evidence="1" id="KW-0472">Membrane</keyword>
<name>A0A319EFB1_9EURO</name>
<organism evidence="2 3">
    <name type="scientific">Aspergillus ellipticus CBS 707.79</name>
    <dbReference type="NCBI Taxonomy" id="1448320"/>
    <lineage>
        <taxon>Eukaryota</taxon>
        <taxon>Fungi</taxon>
        <taxon>Dikarya</taxon>
        <taxon>Ascomycota</taxon>
        <taxon>Pezizomycotina</taxon>
        <taxon>Eurotiomycetes</taxon>
        <taxon>Eurotiomycetidae</taxon>
        <taxon>Eurotiales</taxon>
        <taxon>Aspergillaceae</taxon>
        <taxon>Aspergillus</taxon>
        <taxon>Aspergillus subgen. Circumdati</taxon>
    </lineage>
</organism>
<keyword evidence="3" id="KW-1185">Reference proteome</keyword>